<dbReference type="Proteomes" id="UP000030663">
    <property type="component" value="Unassembled WGS sequence"/>
</dbReference>
<proteinExistence type="predicted"/>
<dbReference type="AlphaFoldDB" id="X0B2P8"/>
<protein>
    <submittedName>
        <fullName evidence="1">Uncharacterized protein</fullName>
    </submittedName>
</protein>
<dbReference type="EMBL" id="KI979519">
    <property type="protein sequence ID" value="EXK76395.1"/>
    <property type="molecule type" value="Genomic_DNA"/>
</dbReference>
<sequence length="52" mass="6099">MLIQKPRNPQNHTLRLQGHIRPPIQLIVSQQPRLPRMSLLELLSQQPQNQGR</sequence>
<keyword evidence="2" id="KW-1185">Reference proteome</keyword>
<organism evidence="1 2">
    <name type="scientific">Fusarium oxysporum f. sp. raphani 54005</name>
    <dbReference type="NCBI Taxonomy" id="1089458"/>
    <lineage>
        <taxon>Eukaryota</taxon>
        <taxon>Fungi</taxon>
        <taxon>Dikarya</taxon>
        <taxon>Ascomycota</taxon>
        <taxon>Pezizomycotina</taxon>
        <taxon>Sordariomycetes</taxon>
        <taxon>Hypocreomycetidae</taxon>
        <taxon>Hypocreales</taxon>
        <taxon>Nectriaceae</taxon>
        <taxon>Fusarium</taxon>
        <taxon>Fusarium oxysporum species complex</taxon>
    </lineage>
</organism>
<evidence type="ECO:0000313" key="2">
    <source>
        <dbReference type="Proteomes" id="UP000030663"/>
    </source>
</evidence>
<dbReference type="HOGENOM" id="CLU_3087315_0_0_1"/>
<gene>
    <name evidence="1" type="ORF">FOQG_18865</name>
</gene>
<reference evidence="1 2" key="1">
    <citation type="submission" date="2011-11" db="EMBL/GenBank/DDBJ databases">
        <title>The Genome Sequence of Fusarium oxysporum PHW815.</title>
        <authorList>
            <consortium name="The Broad Institute Genome Sequencing Platform"/>
            <person name="Ma L.-J."/>
            <person name="Gale L.R."/>
            <person name="Schwartz D.C."/>
            <person name="Zhou S."/>
            <person name="Corby-Kistler H."/>
            <person name="Young S.K."/>
            <person name="Zeng Q."/>
            <person name="Gargeya S."/>
            <person name="Fitzgerald M."/>
            <person name="Haas B."/>
            <person name="Abouelleil A."/>
            <person name="Alvarado L."/>
            <person name="Arachchi H.M."/>
            <person name="Berlin A."/>
            <person name="Brown A."/>
            <person name="Chapman S.B."/>
            <person name="Chen Z."/>
            <person name="Dunbar C."/>
            <person name="Freedman E."/>
            <person name="Gearin G."/>
            <person name="Goldberg J."/>
            <person name="Griggs A."/>
            <person name="Gujja S."/>
            <person name="Heiman D."/>
            <person name="Howarth C."/>
            <person name="Larson L."/>
            <person name="Lui A."/>
            <person name="MacDonald P.J.P."/>
            <person name="Montmayeur A."/>
            <person name="Murphy C."/>
            <person name="Neiman D."/>
            <person name="Pearson M."/>
            <person name="Priest M."/>
            <person name="Roberts A."/>
            <person name="Saif S."/>
            <person name="Shea T."/>
            <person name="Shenoy N."/>
            <person name="Sisk P."/>
            <person name="Stolte C."/>
            <person name="Sykes S."/>
            <person name="Wortman J."/>
            <person name="Nusbaum C."/>
            <person name="Birren B."/>
        </authorList>
    </citation>
    <scope>NUCLEOTIDE SEQUENCE [LARGE SCALE GENOMIC DNA]</scope>
    <source>
        <strain evidence="1 2">54005</strain>
    </source>
</reference>
<evidence type="ECO:0000313" key="1">
    <source>
        <dbReference type="EMBL" id="EXK76395.1"/>
    </source>
</evidence>
<accession>X0B2P8</accession>
<name>X0B2P8_FUSOX</name>